<feature type="chain" id="PRO_5041362386" description="MD-2-related lipid-recognition domain-containing protein" evidence="1">
    <location>
        <begin position="17"/>
        <end position="177"/>
    </location>
</feature>
<comment type="caution">
    <text evidence="2">The sequence shown here is derived from an EMBL/GenBank/DDBJ whole genome shotgun (WGS) entry which is preliminary data.</text>
</comment>
<dbReference type="Proteomes" id="UP001176961">
    <property type="component" value="Unassembled WGS sequence"/>
</dbReference>
<feature type="signal peptide" evidence="1">
    <location>
        <begin position="1"/>
        <end position="16"/>
    </location>
</feature>
<dbReference type="EMBL" id="CATQJL010000223">
    <property type="protein sequence ID" value="CAJ0599093.1"/>
    <property type="molecule type" value="Genomic_DNA"/>
</dbReference>
<reference evidence="2" key="1">
    <citation type="submission" date="2023-07" db="EMBL/GenBank/DDBJ databases">
        <authorList>
            <consortium name="CYATHOMIX"/>
        </authorList>
    </citation>
    <scope>NUCLEOTIDE SEQUENCE</scope>
    <source>
        <strain evidence="2">N/A</strain>
    </source>
</reference>
<protein>
    <recommendedName>
        <fullName evidence="4">MD-2-related lipid-recognition domain-containing protein</fullName>
    </recommendedName>
</protein>
<keyword evidence="3" id="KW-1185">Reference proteome</keyword>
<gene>
    <name evidence="2" type="ORF">CYNAS_LOCUS11076</name>
</gene>
<sequence length="177" mass="19782">MQKLIVLLALSASALACKTWPNGTDTTFHWYQCNAGPVMFYNATPFDQTGTNYEYPIHLSKPIMVKCDVLNPTHVYSSPNLKLTINLWSWGNAVGACDWSALPTFGLLSNLNACEHGIPCPIKTGRQYLNVMVDFTQYEAIINILKDDAPYQLEYAMHDKTTGDNICLMAQARARIT</sequence>
<dbReference type="PROSITE" id="PS51257">
    <property type="entry name" value="PROKAR_LIPOPROTEIN"/>
    <property type="match status" value="1"/>
</dbReference>
<accession>A0AA36GVZ0</accession>
<proteinExistence type="predicted"/>
<dbReference type="AlphaFoldDB" id="A0AA36GVZ0"/>
<evidence type="ECO:0000313" key="2">
    <source>
        <dbReference type="EMBL" id="CAJ0599093.1"/>
    </source>
</evidence>
<evidence type="ECO:0000256" key="1">
    <source>
        <dbReference type="SAM" id="SignalP"/>
    </source>
</evidence>
<dbReference type="PANTHER" id="PTHR35573">
    <property type="entry name" value="PROTEIN CBG22129"/>
    <property type="match status" value="1"/>
</dbReference>
<keyword evidence="1" id="KW-0732">Signal</keyword>
<organism evidence="2 3">
    <name type="scientific">Cylicocyclus nassatus</name>
    <name type="common">Nematode worm</name>
    <dbReference type="NCBI Taxonomy" id="53992"/>
    <lineage>
        <taxon>Eukaryota</taxon>
        <taxon>Metazoa</taxon>
        <taxon>Ecdysozoa</taxon>
        <taxon>Nematoda</taxon>
        <taxon>Chromadorea</taxon>
        <taxon>Rhabditida</taxon>
        <taxon>Rhabditina</taxon>
        <taxon>Rhabditomorpha</taxon>
        <taxon>Strongyloidea</taxon>
        <taxon>Strongylidae</taxon>
        <taxon>Cylicocyclus</taxon>
    </lineage>
</organism>
<dbReference type="PANTHER" id="PTHR35573:SF4">
    <property type="entry name" value="ML DOMAIN-CONTAINING PROTEIN"/>
    <property type="match status" value="1"/>
</dbReference>
<evidence type="ECO:0000313" key="3">
    <source>
        <dbReference type="Proteomes" id="UP001176961"/>
    </source>
</evidence>
<name>A0AA36GVZ0_CYLNA</name>
<evidence type="ECO:0008006" key="4">
    <source>
        <dbReference type="Google" id="ProtNLM"/>
    </source>
</evidence>